<reference evidence="1" key="1">
    <citation type="submission" date="2017-10" db="EMBL/GenBank/DDBJ databases">
        <title>Genome sequence of cellulolytic Lachnospiraceae bacterium XHS1971 isolated from hotspring sediment.</title>
        <authorList>
            <person name="Vasudevan G."/>
            <person name="Joshi A.J."/>
            <person name="Hivarkar S."/>
            <person name="Lanjekar V.B."/>
            <person name="Dhakephalkar P.K."/>
            <person name="Dagar S."/>
        </authorList>
    </citation>
    <scope>NUCLEOTIDE SEQUENCE</scope>
    <source>
        <strain evidence="1">XHS1971</strain>
    </source>
</reference>
<comment type="caution">
    <text evidence="1">The sequence shown here is derived from an EMBL/GenBank/DDBJ whole genome shotgun (WGS) entry which is preliminary data.</text>
</comment>
<evidence type="ECO:0000313" key="2">
    <source>
        <dbReference type="Proteomes" id="UP000224460"/>
    </source>
</evidence>
<accession>A0AC61DF37</accession>
<evidence type="ECO:0000313" key="1">
    <source>
        <dbReference type="EMBL" id="PHV71443.1"/>
    </source>
</evidence>
<proteinExistence type="predicted"/>
<dbReference type="Proteomes" id="UP000224460">
    <property type="component" value="Unassembled WGS sequence"/>
</dbReference>
<dbReference type="EMBL" id="PEDL01000003">
    <property type="protein sequence ID" value="PHV71443.1"/>
    <property type="molecule type" value="Genomic_DNA"/>
</dbReference>
<protein>
    <submittedName>
        <fullName evidence="1">Sporulation protein YqfD</fullName>
    </submittedName>
</protein>
<name>A0AC61DF37_9FIRM</name>
<organism evidence="1 2">
    <name type="scientific">Sporanaerobium hydrogeniformans</name>
    <dbReference type="NCBI Taxonomy" id="3072179"/>
    <lineage>
        <taxon>Bacteria</taxon>
        <taxon>Bacillati</taxon>
        <taxon>Bacillota</taxon>
        <taxon>Clostridia</taxon>
        <taxon>Lachnospirales</taxon>
        <taxon>Lachnospiraceae</taxon>
        <taxon>Sporanaerobium</taxon>
    </lineage>
</organism>
<gene>
    <name evidence="1" type="primary">yqfD</name>
    <name evidence="1" type="ORF">CS063_05180</name>
</gene>
<keyword evidence="2" id="KW-1185">Reference proteome</keyword>
<sequence length="406" mass="46765">MFVGIWNYLRGYVIVEVRGLALERFINLAVHGGIYLWDVKKQSDRLCFKISIGDFKKLKPYAKKSRCKLHIARKIGIPFKLHRYKKRKVFTLGIFVFIAILWALSSFIWLVDVEGNEQVQALDIVLTLEEAGYGVGQFKPSLNLRQAEALLVNKYPEIIWTGIKFQGTRLVVQVSEMVKKPEMHTDHTPCHLVAKRDALVTYIATYKGKPYVKKGDIVKKGEVLVSGQMPLGPDNPNLYVTQAKAQIKGKTFYRSEGAYQLEQVEKNYTSRSNKKWSFKFFNQRFVLKNQKNTFKNWDSMITCHQLSITKLFPLPFALEVEERVEYEPIKKKITEEEAKDYLTVSLWEAISKQLSPNAEILKREIIFTKNGNAIHASFQVVAEEDIGYAIELQAVELQNEGDKQSE</sequence>